<dbReference type="Gene3D" id="2.40.30.170">
    <property type="match status" value="1"/>
</dbReference>
<sequence length="382" mass="39927">MNTPPRSPFQESAMRRFQCPTLVAALLGCCLSLPGWAQQSPEPAPQPAAVPARTSVGVARLDTVWIQPEREAPAHVIARNESKLSAEVSGTLLRWTADVGAQVARGQVLAQIDPRDAELAVQRAQAALDATLARLKLAQAQLQRSRDLVTQGFFSKEALGQRETEVTLVQTEVSANRAQLATAQRQLAKTTLRAPFAGSVKERLAQTGESVAPGSVLYVLSESGAAELQATLSPADVPGLRAGSELRFVTLGEAVPVKLLRVGSTLSAPARTQTARLAFAQTAAVSPPPAGTSGTLRWRESRPHLPPALMVRRNGGLGVFVHQGSGAQATARFVTVPGAQEGRASALPATLGGDTLVVVSGQAALQPGVAIEVKPVSGRSAN</sequence>
<dbReference type="NCBIfam" id="TIGR01730">
    <property type="entry name" value="RND_mfp"/>
    <property type="match status" value="1"/>
</dbReference>
<keyword evidence="2" id="KW-0732">Signal</keyword>
<reference evidence="4 5" key="1">
    <citation type="submission" date="2019-09" db="EMBL/GenBank/DDBJ databases">
        <title>Hydrogenophaga aromatica sp. nov., isolated from a para-xylene-degrading enrichment culture.</title>
        <authorList>
            <person name="Tancsics A."/>
            <person name="Banerjee S."/>
        </authorList>
    </citation>
    <scope>NUCLEOTIDE SEQUENCE [LARGE SCALE GENOMIC DNA]</scope>
    <source>
        <strain evidence="4 5">D2P1</strain>
    </source>
</reference>
<evidence type="ECO:0000259" key="3">
    <source>
        <dbReference type="Pfam" id="PF25973"/>
    </source>
</evidence>
<feature type="domain" description="CzcB-like barrel-sandwich hybrid" evidence="3">
    <location>
        <begin position="83"/>
        <end position="221"/>
    </location>
</feature>
<dbReference type="SUPFAM" id="SSF111369">
    <property type="entry name" value="HlyD-like secretion proteins"/>
    <property type="match status" value="1"/>
</dbReference>
<dbReference type="Gene3D" id="2.40.50.100">
    <property type="match status" value="1"/>
</dbReference>
<evidence type="ECO:0000313" key="5">
    <source>
        <dbReference type="Proteomes" id="UP000545507"/>
    </source>
</evidence>
<dbReference type="GO" id="GO:0015562">
    <property type="term" value="F:efflux transmembrane transporter activity"/>
    <property type="evidence" value="ECO:0007669"/>
    <property type="project" value="TreeGrafter"/>
</dbReference>
<dbReference type="EMBL" id="VYGV01000006">
    <property type="protein sequence ID" value="NWF45333.1"/>
    <property type="molecule type" value="Genomic_DNA"/>
</dbReference>
<comment type="similarity">
    <text evidence="1">Belongs to the membrane fusion protein (MFP) (TC 8.A.1) family.</text>
</comment>
<accession>A0A7Y8GWK8</accession>
<dbReference type="GO" id="GO:1990281">
    <property type="term" value="C:efflux pump complex"/>
    <property type="evidence" value="ECO:0007669"/>
    <property type="project" value="TreeGrafter"/>
</dbReference>
<dbReference type="PANTHER" id="PTHR30469">
    <property type="entry name" value="MULTIDRUG RESISTANCE PROTEIN MDTA"/>
    <property type="match status" value="1"/>
</dbReference>
<dbReference type="AlphaFoldDB" id="A0A7Y8GWK8"/>
<dbReference type="Pfam" id="PF25973">
    <property type="entry name" value="BSH_CzcB"/>
    <property type="match status" value="1"/>
</dbReference>
<evidence type="ECO:0000256" key="2">
    <source>
        <dbReference type="SAM" id="SignalP"/>
    </source>
</evidence>
<evidence type="ECO:0000313" key="4">
    <source>
        <dbReference type="EMBL" id="NWF45333.1"/>
    </source>
</evidence>
<dbReference type="PROSITE" id="PS51257">
    <property type="entry name" value="PROKAR_LIPOPROTEIN"/>
    <property type="match status" value="1"/>
</dbReference>
<dbReference type="Proteomes" id="UP000545507">
    <property type="component" value="Unassembled WGS sequence"/>
</dbReference>
<dbReference type="InterPro" id="IPR006143">
    <property type="entry name" value="RND_pump_MFP"/>
</dbReference>
<name>A0A7Y8GWK8_9BURK</name>
<feature type="signal peptide" evidence="2">
    <location>
        <begin position="1"/>
        <end position="37"/>
    </location>
</feature>
<comment type="caution">
    <text evidence="4">The sequence shown here is derived from an EMBL/GenBank/DDBJ whole genome shotgun (WGS) entry which is preliminary data.</text>
</comment>
<feature type="chain" id="PRO_5031299825" evidence="2">
    <location>
        <begin position="38"/>
        <end position="382"/>
    </location>
</feature>
<gene>
    <name evidence="4" type="ORF">F3K02_08745</name>
</gene>
<dbReference type="Gene3D" id="1.10.287.470">
    <property type="entry name" value="Helix hairpin bin"/>
    <property type="match status" value="1"/>
</dbReference>
<dbReference type="PANTHER" id="PTHR30469:SF15">
    <property type="entry name" value="HLYD FAMILY OF SECRETION PROTEINS"/>
    <property type="match status" value="1"/>
</dbReference>
<organism evidence="4 5">
    <name type="scientific">Hydrogenophaga aromaticivorans</name>
    <dbReference type="NCBI Taxonomy" id="2610898"/>
    <lineage>
        <taxon>Bacteria</taxon>
        <taxon>Pseudomonadati</taxon>
        <taxon>Pseudomonadota</taxon>
        <taxon>Betaproteobacteria</taxon>
        <taxon>Burkholderiales</taxon>
        <taxon>Comamonadaceae</taxon>
        <taxon>Hydrogenophaga</taxon>
    </lineage>
</organism>
<keyword evidence="5" id="KW-1185">Reference proteome</keyword>
<proteinExistence type="inferred from homology"/>
<dbReference type="InterPro" id="IPR058647">
    <property type="entry name" value="BSH_CzcB-like"/>
</dbReference>
<evidence type="ECO:0000256" key="1">
    <source>
        <dbReference type="ARBA" id="ARBA00009477"/>
    </source>
</evidence>
<protein>
    <submittedName>
        <fullName evidence="4">Efflux RND transporter periplasmic adaptor subunit</fullName>
    </submittedName>
</protein>